<reference evidence="1 2" key="1">
    <citation type="submission" date="2024-10" db="EMBL/GenBank/DDBJ databases">
        <title>The Natural Products Discovery Center: Release of the First 8490 Sequenced Strains for Exploring Actinobacteria Biosynthetic Diversity.</title>
        <authorList>
            <person name="Kalkreuter E."/>
            <person name="Kautsar S.A."/>
            <person name="Yang D."/>
            <person name="Bader C.D."/>
            <person name="Teijaro C.N."/>
            <person name="Fluegel L."/>
            <person name="Davis C.M."/>
            <person name="Simpson J.R."/>
            <person name="Lauterbach L."/>
            <person name="Steele A.D."/>
            <person name="Gui C."/>
            <person name="Meng S."/>
            <person name="Li G."/>
            <person name="Viehrig K."/>
            <person name="Ye F."/>
            <person name="Su P."/>
            <person name="Kiefer A.F."/>
            <person name="Nichols A."/>
            <person name="Cepeda A.J."/>
            <person name="Yan W."/>
            <person name="Fan B."/>
            <person name="Jiang Y."/>
            <person name="Adhikari A."/>
            <person name="Zheng C.-J."/>
            <person name="Schuster L."/>
            <person name="Cowan T.M."/>
            <person name="Smanski M.J."/>
            <person name="Chevrette M.G."/>
            <person name="De Carvalho L.P.S."/>
            <person name="Shen B."/>
        </authorList>
    </citation>
    <scope>NUCLEOTIDE SEQUENCE [LARGE SCALE GENOMIC DNA]</scope>
    <source>
        <strain evidence="1 2">NPDC002593</strain>
    </source>
</reference>
<dbReference type="Proteomes" id="UP001601992">
    <property type="component" value="Unassembled WGS sequence"/>
</dbReference>
<keyword evidence="2" id="KW-1185">Reference proteome</keyword>
<protein>
    <submittedName>
        <fullName evidence="1">Uncharacterized protein</fullName>
    </submittedName>
</protein>
<gene>
    <name evidence="1" type="ORF">ACFYXQ_16835</name>
</gene>
<dbReference type="RefSeq" id="WP_387404193.1">
    <property type="nucleotide sequence ID" value="NZ_JBIAQY010000005.1"/>
</dbReference>
<name>A0ABW6S1W7_9NOCA</name>
<evidence type="ECO:0000313" key="2">
    <source>
        <dbReference type="Proteomes" id="UP001601992"/>
    </source>
</evidence>
<evidence type="ECO:0000313" key="1">
    <source>
        <dbReference type="EMBL" id="MFF3569435.1"/>
    </source>
</evidence>
<organism evidence="1 2">
    <name type="scientific">Nocardia jiangxiensis</name>
    <dbReference type="NCBI Taxonomy" id="282685"/>
    <lineage>
        <taxon>Bacteria</taxon>
        <taxon>Bacillati</taxon>
        <taxon>Actinomycetota</taxon>
        <taxon>Actinomycetes</taxon>
        <taxon>Mycobacteriales</taxon>
        <taxon>Nocardiaceae</taxon>
        <taxon>Nocardia</taxon>
    </lineage>
</organism>
<dbReference type="EMBL" id="JBIAQY010000005">
    <property type="protein sequence ID" value="MFF3569435.1"/>
    <property type="molecule type" value="Genomic_DNA"/>
</dbReference>
<proteinExistence type="predicted"/>
<accession>A0ABW6S1W7</accession>
<comment type="caution">
    <text evidence="1">The sequence shown here is derived from an EMBL/GenBank/DDBJ whole genome shotgun (WGS) entry which is preliminary data.</text>
</comment>
<sequence>MLEDVTEFVVAPDYQVRSTTYDVLRPDSDRPIARFGRTEAMTGPNAVPFPVHTGPGLDVLAGTIIPGLAVGTDKRSIGYFKSEAIGFQSVGRSYTFHQEGLGTLPGKQLGADSNLLKRRGLRLLDTVDIATMAMNLHVRFESGDSRGFEVERRAGVSNRYRFLVHDPRVSRLLLLATFLLLEGERVDWRETLTSQARVFDPGSWFPRKKPRR</sequence>